<dbReference type="SUPFAM" id="SSF52540">
    <property type="entry name" value="P-loop containing nucleoside triphosphate hydrolases"/>
    <property type="match status" value="1"/>
</dbReference>
<evidence type="ECO:0000256" key="12">
    <source>
        <dbReference type="ARBA" id="ARBA00034808"/>
    </source>
</evidence>
<dbReference type="Proteomes" id="UP001595607">
    <property type="component" value="Unassembled WGS sequence"/>
</dbReference>
<keyword evidence="1" id="KW-0540">Nuclease</keyword>
<evidence type="ECO:0000256" key="9">
    <source>
        <dbReference type="ARBA" id="ARBA00023204"/>
    </source>
</evidence>
<dbReference type="PROSITE" id="PS51217">
    <property type="entry name" value="UVRD_HELICASE_CTER"/>
    <property type="match status" value="1"/>
</dbReference>
<dbReference type="InterPro" id="IPR014016">
    <property type="entry name" value="UvrD-like_ATP-bd"/>
</dbReference>
<evidence type="ECO:0000259" key="17">
    <source>
        <dbReference type="PROSITE" id="PS51217"/>
    </source>
</evidence>
<dbReference type="GO" id="GO:0004386">
    <property type="term" value="F:helicase activity"/>
    <property type="evidence" value="ECO:0007669"/>
    <property type="project" value="UniProtKB-KW"/>
</dbReference>
<evidence type="ECO:0000256" key="3">
    <source>
        <dbReference type="ARBA" id="ARBA00022763"/>
    </source>
</evidence>
<evidence type="ECO:0000256" key="13">
    <source>
        <dbReference type="ARBA" id="ARBA00034923"/>
    </source>
</evidence>
<keyword evidence="3" id="KW-0227">DNA damage</keyword>
<feature type="domain" description="UvrD-like helicase C-terminal" evidence="17">
    <location>
        <begin position="510"/>
        <end position="802"/>
    </location>
</feature>
<dbReference type="NCBIfam" id="TIGR02784">
    <property type="entry name" value="addA_alphas"/>
    <property type="match status" value="1"/>
</dbReference>
<accession>A0ABV7MDL9</accession>
<sequence length="1145" mass="127062">MSELKDFKERTDQIQSEVGNPANSAWVSANAGTGKTYILVRRVIRQLLAGAKPASIVCITFTKAAAAEMADRLLGMLSDWALMEDEELVRAIKEVTGGAPDKENLGEARQLFAEALESPGGLKIQTIHSFCSSILSRFPAEAGLPLGFRALEDDEANALLREATRMVAEVAADPRHDLHADLNAVTERFQGEQEERAGFEVTLEDALRTFARKTRGADALPEESGALPKILDDVLGPKQSEEDIVKACFDGLTGEHREFLAEIEANAARGKKRANQLAAAVRATLEAGPSLELLENPFALKNDGTPYAPGHFGKDFEASIPSFERRYMALCDHIRAHRERLFLARIRKENDHFIKLAWLCLKLYRGKKAAQQGLDYDDLIEKTLELLTEVENAWVQYKLDAGIEHVLLDEAQDTSRVQWELFKQLVAEIVQDDPDTAGVDRQRSLFVVGDPKQSIYAFNGAEAALFNEYLGHYTDRLGPRLASHRLFLSFRTSQPVLDIVDAVFDDEAFRTVSGDYERHHSAHPQRSGSVEFWPPFPDPGKKETDIWDTVDRPAKDSIDRQAAMAIAKDIQRRIKVGVKLACKGGRPLRAADVMVLFQRRGPRFRETLRALAEMGIPSAGTDRIEVAKDPAVRDMLSLLRFTANRDDGLSLAVLLKSPFFGWDEKQLYDLCHGRERQVLWSELQRRAQGTDSLSEAAATAVRELRRMADTGMRHGPYRLLASFLDGGEGPPGRARIERRLGTSYVDAVEALLDEALSFEDSEARSIHGFLHRVECLNYDIKREIAGEEITGVRVMTVHGAKGLEAPLVYVGDADYLKKPADAARREPFVMAEHPAVKGELPILVPIGSKNDPAPIAVLRADGEEKRLQEYQRLFYVAATRAEEHLVICGGKEAESKSWYGMTEAAFARLQMHAEQSEMEAPWGGMIRKIEQVGTDDAATNKPRSLPSFQVPQWLNAPAREEVANPVIYPSAIGSIEDERGEARPVAGPLGDPRRRGLLVHKLLEFLPRYPKGQRRAVALRLAETDRQALGEGSVAEAIDGVLGILDNPRYAELFGERSRAEVSIQGQVEGVTVSGQIDRLLLTEDAVVAVEFKSSRWVPESEAGIPVAHRRQVETYLKLLRAMDPAREARAVLLYTAGPVAFDIL</sequence>
<keyword evidence="19" id="KW-1185">Reference proteome</keyword>
<dbReference type="InterPro" id="IPR027417">
    <property type="entry name" value="P-loop_NTPase"/>
</dbReference>
<comment type="catalytic activity">
    <reaction evidence="11">
        <text>Couples ATP hydrolysis with the unwinding of duplex DNA by translocating in the 3'-5' direction.</text>
        <dbReference type="EC" id="5.6.2.4"/>
    </reaction>
</comment>
<feature type="domain" description="UvrD-like helicase ATP-binding" evidence="16">
    <location>
        <begin position="8"/>
        <end position="493"/>
    </location>
</feature>
<dbReference type="Gene3D" id="3.90.320.10">
    <property type="match status" value="1"/>
</dbReference>
<dbReference type="PANTHER" id="PTHR11070">
    <property type="entry name" value="UVRD / RECB / PCRA DNA HELICASE FAMILY MEMBER"/>
    <property type="match status" value="1"/>
</dbReference>
<keyword evidence="2 15" id="KW-0547">Nucleotide-binding</keyword>
<evidence type="ECO:0000256" key="7">
    <source>
        <dbReference type="ARBA" id="ARBA00022840"/>
    </source>
</evidence>
<evidence type="ECO:0000313" key="18">
    <source>
        <dbReference type="EMBL" id="MFC3302376.1"/>
    </source>
</evidence>
<dbReference type="InterPro" id="IPR038726">
    <property type="entry name" value="PDDEXK_AddAB-type"/>
</dbReference>
<dbReference type="Gene3D" id="3.40.50.300">
    <property type="entry name" value="P-loop containing nucleotide triphosphate hydrolases"/>
    <property type="match status" value="4"/>
</dbReference>
<keyword evidence="10" id="KW-0413">Isomerase</keyword>
<evidence type="ECO:0000256" key="2">
    <source>
        <dbReference type="ARBA" id="ARBA00022741"/>
    </source>
</evidence>
<dbReference type="EMBL" id="JBHRVA010000002">
    <property type="protein sequence ID" value="MFC3302376.1"/>
    <property type="molecule type" value="Genomic_DNA"/>
</dbReference>
<name>A0ABV7MDL9_9PROT</name>
<dbReference type="InterPro" id="IPR000212">
    <property type="entry name" value="DNA_helicase_UvrD/REP"/>
</dbReference>
<keyword evidence="9" id="KW-0234">DNA repair</keyword>
<keyword evidence="5 15" id="KW-0347">Helicase</keyword>
<organism evidence="18 19">
    <name type="scientific">Parvularcula lutaonensis</name>
    <dbReference type="NCBI Taxonomy" id="491923"/>
    <lineage>
        <taxon>Bacteria</taxon>
        <taxon>Pseudomonadati</taxon>
        <taxon>Pseudomonadota</taxon>
        <taxon>Alphaproteobacteria</taxon>
        <taxon>Parvularculales</taxon>
        <taxon>Parvularculaceae</taxon>
        <taxon>Parvularcula</taxon>
    </lineage>
</organism>
<keyword evidence="7 15" id="KW-0067">ATP-binding</keyword>
<dbReference type="EC" id="5.6.2.4" evidence="12"/>
<comment type="caution">
    <text evidence="18">The sequence shown here is derived from an EMBL/GenBank/DDBJ whole genome shotgun (WGS) entry which is preliminary data.</text>
</comment>
<reference evidence="19" key="1">
    <citation type="journal article" date="2019" name="Int. J. Syst. Evol. Microbiol.">
        <title>The Global Catalogue of Microorganisms (GCM) 10K type strain sequencing project: providing services to taxonomists for standard genome sequencing and annotation.</title>
        <authorList>
            <consortium name="The Broad Institute Genomics Platform"/>
            <consortium name="The Broad Institute Genome Sequencing Center for Infectious Disease"/>
            <person name="Wu L."/>
            <person name="Ma J."/>
        </authorList>
    </citation>
    <scope>NUCLEOTIDE SEQUENCE [LARGE SCALE GENOMIC DNA]</scope>
    <source>
        <strain evidence="19">KCTC 22245</strain>
    </source>
</reference>
<dbReference type="InterPro" id="IPR014151">
    <property type="entry name" value="DNA_helicase_AddA"/>
</dbReference>
<dbReference type="Pfam" id="PF12705">
    <property type="entry name" value="PDDEXK_1"/>
    <property type="match status" value="1"/>
</dbReference>
<evidence type="ECO:0000259" key="16">
    <source>
        <dbReference type="PROSITE" id="PS51198"/>
    </source>
</evidence>
<comment type="catalytic activity">
    <reaction evidence="14">
        <text>ATP + H2O = ADP + phosphate + H(+)</text>
        <dbReference type="Rhea" id="RHEA:13065"/>
        <dbReference type="ChEBI" id="CHEBI:15377"/>
        <dbReference type="ChEBI" id="CHEBI:15378"/>
        <dbReference type="ChEBI" id="CHEBI:30616"/>
        <dbReference type="ChEBI" id="CHEBI:43474"/>
        <dbReference type="ChEBI" id="CHEBI:456216"/>
        <dbReference type="EC" id="5.6.2.4"/>
    </reaction>
</comment>
<dbReference type="RefSeq" id="WP_189570576.1">
    <property type="nucleotide sequence ID" value="NZ_BMXU01000001.1"/>
</dbReference>
<dbReference type="InterPro" id="IPR011604">
    <property type="entry name" value="PDDEXK-like_dom_sf"/>
</dbReference>
<keyword evidence="8" id="KW-0238">DNA-binding</keyword>
<evidence type="ECO:0000256" key="6">
    <source>
        <dbReference type="ARBA" id="ARBA00022839"/>
    </source>
</evidence>
<evidence type="ECO:0000256" key="14">
    <source>
        <dbReference type="ARBA" id="ARBA00048988"/>
    </source>
</evidence>
<evidence type="ECO:0000313" key="19">
    <source>
        <dbReference type="Proteomes" id="UP001595607"/>
    </source>
</evidence>
<dbReference type="Pfam" id="PF00580">
    <property type="entry name" value="UvrD-helicase"/>
    <property type="match status" value="1"/>
</dbReference>
<dbReference type="Gene3D" id="1.10.486.10">
    <property type="entry name" value="PCRA, domain 4"/>
    <property type="match status" value="1"/>
</dbReference>
<evidence type="ECO:0000256" key="8">
    <source>
        <dbReference type="ARBA" id="ARBA00023125"/>
    </source>
</evidence>
<evidence type="ECO:0000256" key="15">
    <source>
        <dbReference type="PROSITE-ProRule" id="PRU00560"/>
    </source>
</evidence>
<keyword evidence="6" id="KW-0269">Exonuclease</keyword>
<evidence type="ECO:0000256" key="1">
    <source>
        <dbReference type="ARBA" id="ARBA00022722"/>
    </source>
</evidence>
<dbReference type="PANTHER" id="PTHR11070:SF2">
    <property type="entry name" value="ATP-DEPENDENT DNA HELICASE SRS2"/>
    <property type="match status" value="1"/>
</dbReference>
<evidence type="ECO:0000256" key="10">
    <source>
        <dbReference type="ARBA" id="ARBA00023235"/>
    </source>
</evidence>
<evidence type="ECO:0000256" key="11">
    <source>
        <dbReference type="ARBA" id="ARBA00034617"/>
    </source>
</evidence>
<dbReference type="InterPro" id="IPR014017">
    <property type="entry name" value="DNA_helicase_UvrD-like_C"/>
</dbReference>
<protein>
    <recommendedName>
        <fullName evidence="12">DNA 3'-5' helicase</fullName>
        <ecNumber evidence="12">5.6.2.4</ecNumber>
    </recommendedName>
    <alternativeName>
        <fullName evidence="13">DNA 3'-5' helicase II</fullName>
    </alternativeName>
</protein>
<proteinExistence type="predicted"/>
<evidence type="ECO:0000256" key="5">
    <source>
        <dbReference type="ARBA" id="ARBA00022806"/>
    </source>
</evidence>
<gene>
    <name evidence="18" type="primary">addA</name>
    <name evidence="18" type="ORF">ACFONP_06485</name>
</gene>
<evidence type="ECO:0000256" key="4">
    <source>
        <dbReference type="ARBA" id="ARBA00022801"/>
    </source>
</evidence>
<feature type="binding site" evidence="15">
    <location>
        <begin position="29"/>
        <end position="36"/>
    </location>
    <ligand>
        <name>ATP</name>
        <dbReference type="ChEBI" id="CHEBI:30616"/>
    </ligand>
</feature>
<dbReference type="PROSITE" id="PS51198">
    <property type="entry name" value="UVRD_HELICASE_ATP_BIND"/>
    <property type="match status" value="1"/>
</dbReference>
<keyword evidence="4 15" id="KW-0378">Hydrolase</keyword>
<dbReference type="Pfam" id="PF13361">
    <property type="entry name" value="UvrD_C"/>
    <property type="match status" value="1"/>
</dbReference>